<dbReference type="InterPro" id="IPR039718">
    <property type="entry name" value="Rrm1"/>
</dbReference>
<gene>
    <name evidence="3" type="ORF">PILCRDRAFT_40308</name>
    <name evidence="2" type="ORF">PILCRDRAFT_40491</name>
</gene>
<dbReference type="InterPro" id="IPR008926">
    <property type="entry name" value="RNR_R1-su_N"/>
</dbReference>
<evidence type="ECO:0000313" key="2">
    <source>
        <dbReference type="EMBL" id="KIM73362.1"/>
    </source>
</evidence>
<dbReference type="GO" id="GO:0004748">
    <property type="term" value="F:ribonucleoside-diphosphate reductase activity, thioredoxin disulfide as acceptor"/>
    <property type="evidence" value="ECO:0007669"/>
    <property type="project" value="InterPro"/>
</dbReference>
<dbReference type="PANTHER" id="PTHR11573:SF6">
    <property type="entry name" value="RIBONUCLEOSIDE-DIPHOSPHATE REDUCTASE LARGE SUBUNIT"/>
    <property type="match status" value="1"/>
</dbReference>
<dbReference type="STRING" id="765440.A0A0C3FCL2"/>
<organism evidence="3 4">
    <name type="scientific">Piloderma croceum (strain F 1598)</name>
    <dbReference type="NCBI Taxonomy" id="765440"/>
    <lineage>
        <taxon>Eukaryota</taxon>
        <taxon>Fungi</taxon>
        <taxon>Dikarya</taxon>
        <taxon>Basidiomycota</taxon>
        <taxon>Agaricomycotina</taxon>
        <taxon>Agaricomycetes</taxon>
        <taxon>Agaricomycetidae</taxon>
        <taxon>Atheliales</taxon>
        <taxon>Atheliaceae</taxon>
        <taxon>Piloderma</taxon>
    </lineage>
</organism>
<dbReference type="GO" id="GO:0009263">
    <property type="term" value="P:deoxyribonucleotide biosynthetic process"/>
    <property type="evidence" value="ECO:0007669"/>
    <property type="project" value="InterPro"/>
</dbReference>
<dbReference type="Proteomes" id="UP000054166">
    <property type="component" value="Unassembled WGS sequence"/>
</dbReference>
<dbReference type="Pfam" id="PF00317">
    <property type="entry name" value="Ribonuc_red_lgN"/>
    <property type="match status" value="1"/>
</dbReference>
<proteinExistence type="predicted"/>
<protein>
    <recommendedName>
        <fullName evidence="1">Ribonucleotide reductase large subunit N-terminal domain-containing protein</fullName>
    </recommendedName>
</protein>
<sequence length="132" mass="15018">YLTTIHPDYAILAARIAISNLHKETTKNFSQLIRDLYNFVSLVVVNPKNGAGMISKETYDIVQANATVLDSAIIYDCDFHYNYFGFKTLERSYLLRINGHVAERPQQMITHVTVGIHGSDIEHILETYNLIS</sequence>
<dbReference type="HOGENOM" id="CLU_1922124_0_0_1"/>
<reference evidence="3" key="3">
    <citation type="submission" date="2015-02" db="EMBL/GenBank/DDBJ databases">
        <title>Evolutionary Origins and Diversification of the Mycorrhizal Mutualists.</title>
        <authorList>
            <consortium name="DOE Joint Genome Institute"/>
            <consortium name="Mycorrhizal Genomics Consortium"/>
            <person name="Kohler A."/>
            <person name="Kuo A."/>
            <person name="Nagy L.G."/>
            <person name="Floudas D."/>
            <person name="Copeland A."/>
            <person name="Barry K.W."/>
            <person name="Cichocki N."/>
            <person name="Veneault-Fourrey C."/>
            <person name="LaButti K."/>
            <person name="Lindquist E.A."/>
            <person name="Lipzen A."/>
            <person name="Lundell T."/>
            <person name="Morin E."/>
            <person name="Murat C."/>
            <person name="Riley R."/>
            <person name="Ohm R."/>
            <person name="Sun H."/>
            <person name="Tunlid A."/>
            <person name="Henrissat B."/>
            <person name="Grigoriev I.V."/>
            <person name="Hibbett D.S."/>
            <person name="Martin F."/>
        </authorList>
    </citation>
    <scope>NUCLEOTIDE SEQUENCE</scope>
    <source>
        <strain evidence="3 4">F 1598</strain>
    </source>
</reference>
<feature type="non-terminal residue" evidence="3">
    <location>
        <position position="1"/>
    </location>
</feature>
<dbReference type="EMBL" id="KN832994">
    <property type="protein sequence ID" value="KIM82380.1"/>
    <property type="molecule type" value="Genomic_DNA"/>
</dbReference>
<dbReference type="EMBL" id="KN833084">
    <property type="protein sequence ID" value="KIM73362.1"/>
    <property type="molecule type" value="Genomic_DNA"/>
</dbReference>
<feature type="non-terminal residue" evidence="3">
    <location>
        <position position="132"/>
    </location>
</feature>
<keyword evidence="4" id="KW-1185">Reference proteome</keyword>
<dbReference type="GO" id="GO:0005971">
    <property type="term" value="C:ribonucleoside-diphosphate reductase complex"/>
    <property type="evidence" value="ECO:0007669"/>
    <property type="project" value="TreeGrafter"/>
</dbReference>
<evidence type="ECO:0000313" key="4">
    <source>
        <dbReference type="Proteomes" id="UP000054166"/>
    </source>
</evidence>
<dbReference type="PANTHER" id="PTHR11573">
    <property type="entry name" value="RIBONUCLEOSIDE-DIPHOSPHATE REDUCTASE LARGE CHAIN"/>
    <property type="match status" value="1"/>
</dbReference>
<name>A0A0C3FCL2_PILCF</name>
<reference evidence="3 4" key="1">
    <citation type="submission" date="2014-04" db="EMBL/GenBank/DDBJ databases">
        <authorList>
            <consortium name="DOE Joint Genome Institute"/>
            <person name="Kuo A."/>
            <person name="Tarkka M."/>
            <person name="Buscot F."/>
            <person name="Kohler A."/>
            <person name="Nagy L.G."/>
            <person name="Floudas D."/>
            <person name="Copeland A."/>
            <person name="Barry K.W."/>
            <person name="Cichocki N."/>
            <person name="Veneault-Fourrey C."/>
            <person name="LaButti K."/>
            <person name="Lindquist E.A."/>
            <person name="Lipzen A."/>
            <person name="Lundell T."/>
            <person name="Morin E."/>
            <person name="Murat C."/>
            <person name="Sun H."/>
            <person name="Tunlid A."/>
            <person name="Henrissat B."/>
            <person name="Grigoriev I.V."/>
            <person name="Hibbett D.S."/>
            <person name="Martin F."/>
            <person name="Nordberg H.P."/>
            <person name="Cantor M.N."/>
            <person name="Hua S.X."/>
        </authorList>
    </citation>
    <scope>NUCLEOTIDE SEQUENCE [LARGE SCALE GENOMIC DNA]</scope>
    <source>
        <strain evidence="3 4">F 1598</strain>
    </source>
</reference>
<dbReference type="AlphaFoldDB" id="A0A0C3FCL2"/>
<accession>A0A0C3FCL2</accession>
<dbReference type="SUPFAM" id="SSF48168">
    <property type="entry name" value="R1 subunit of ribonucleotide reductase, N-terminal domain"/>
    <property type="match status" value="1"/>
</dbReference>
<evidence type="ECO:0000259" key="1">
    <source>
        <dbReference type="Pfam" id="PF00317"/>
    </source>
</evidence>
<dbReference type="Gene3D" id="3.20.70.20">
    <property type="match status" value="1"/>
</dbReference>
<dbReference type="InterPro" id="IPR013509">
    <property type="entry name" value="RNR_lsu_N"/>
</dbReference>
<dbReference type="GO" id="GO:0005524">
    <property type="term" value="F:ATP binding"/>
    <property type="evidence" value="ECO:0007669"/>
    <property type="project" value="InterPro"/>
</dbReference>
<evidence type="ECO:0000313" key="3">
    <source>
        <dbReference type="EMBL" id="KIM82380.1"/>
    </source>
</evidence>
<feature type="domain" description="Ribonucleotide reductase large subunit N-terminal" evidence="1">
    <location>
        <begin position="81"/>
        <end position="132"/>
    </location>
</feature>
<reference evidence="4" key="2">
    <citation type="submission" date="2015-01" db="EMBL/GenBank/DDBJ databases">
        <title>Evolutionary Origins and Diversification of the Mycorrhizal Mutualists.</title>
        <authorList>
            <consortium name="DOE Joint Genome Institute"/>
            <consortium name="Mycorrhizal Genomics Consortium"/>
            <person name="Kohler A."/>
            <person name="Kuo A."/>
            <person name="Nagy L.G."/>
            <person name="Floudas D."/>
            <person name="Copeland A."/>
            <person name="Barry K.W."/>
            <person name="Cichocki N."/>
            <person name="Veneault-Fourrey C."/>
            <person name="LaButti K."/>
            <person name="Lindquist E.A."/>
            <person name="Lipzen A."/>
            <person name="Lundell T."/>
            <person name="Morin E."/>
            <person name="Murat C."/>
            <person name="Riley R."/>
            <person name="Ohm R."/>
            <person name="Sun H."/>
            <person name="Tunlid A."/>
            <person name="Henrissat B."/>
            <person name="Grigoriev I.V."/>
            <person name="Hibbett D.S."/>
            <person name="Martin F."/>
        </authorList>
    </citation>
    <scope>NUCLEOTIDE SEQUENCE [LARGE SCALE GENOMIC DNA]</scope>
    <source>
        <strain evidence="4">F 1598</strain>
    </source>
</reference>
<dbReference type="OrthoDB" id="3000483at2759"/>